<evidence type="ECO:0000313" key="4">
    <source>
        <dbReference type="Proteomes" id="UP001321445"/>
    </source>
</evidence>
<dbReference type="Pfam" id="PF13490">
    <property type="entry name" value="zf-HC2"/>
    <property type="match status" value="1"/>
</dbReference>
<accession>A0ABN6WTQ9</accession>
<dbReference type="InterPro" id="IPR027383">
    <property type="entry name" value="Znf_put"/>
</dbReference>
<name>A0ABN6WTQ9_9BACT</name>
<keyword evidence="1" id="KW-1133">Transmembrane helix</keyword>
<keyword evidence="1" id="KW-0812">Transmembrane</keyword>
<keyword evidence="4" id="KW-1185">Reference proteome</keyword>
<gene>
    <name evidence="3" type="ORF">HCR_03720</name>
</gene>
<feature type="transmembrane region" description="Helical" evidence="1">
    <location>
        <begin position="96"/>
        <end position="115"/>
    </location>
</feature>
<feature type="domain" description="Putative zinc-finger" evidence="2">
    <location>
        <begin position="27"/>
        <end position="53"/>
    </location>
</feature>
<keyword evidence="1" id="KW-0472">Membrane</keyword>
<dbReference type="Proteomes" id="UP001321445">
    <property type="component" value="Chromosome"/>
</dbReference>
<dbReference type="EMBL" id="AP027370">
    <property type="protein sequence ID" value="BDY12060.1"/>
    <property type="molecule type" value="Genomic_DNA"/>
</dbReference>
<organism evidence="3 4">
    <name type="scientific">Hydrogenimonas cancrithermarum</name>
    <dbReference type="NCBI Taxonomy" id="2993563"/>
    <lineage>
        <taxon>Bacteria</taxon>
        <taxon>Pseudomonadati</taxon>
        <taxon>Campylobacterota</taxon>
        <taxon>Epsilonproteobacteria</taxon>
        <taxon>Campylobacterales</taxon>
        <taxon>Hydrogenimonadaceae</taxon>
        <taxon>Hydrogenimonas</taxon>
    </lineage>
</organism>
<proteinExistence type="predicted"/>
<dbReference type="RefSeq" id="WP_286337268.1">
    <property type="nucleotide sequence ID" value="NZ_AP027370.1"/>
</dbReference>
<dbReference type="Gene3D" id="1.10.10.1320">
    <property type="entry name" value="Anti-sigma factor, zinc-finger domain"/>
    <property type="match status" value="1"/>
</dbReference>
<protein>
    <recommendedName>
        <fullName evidence="2">Putative zinc-finger domain-containing protein</fullName>
    </recommendedName>
</protein>
<dbReference type="InterPro" id="IPR041916">
    <property type="entry name" value="Anti_sigma_zinc_sf"/>
</dbReference>
<evidence type="ECO:0000313" key="3">
    <source>
        <dbReference type="EMBL" id="BDY12060.1"/>
    </source>
</evidence>
<sequence length="157" mass="17488">MNEKALWEAFKNDKNAVLQQCPDINDLAAYIDNRLSDDEKKKMEEHLNNCPKCLESVLAIKQLQYDIPAHLEDISKAQALLVAKSTANEPTKRFPASWMAASVVFVLLSFGGYVAGKGTYMATDETLQAFLENDLQPIASVMGETTIPDFFELGEIQ</sequence>
<reference evidence="3 4" key="1">
    <citation type="submission" date="2023-03" db="EMBL/GenBank/DDBJ databases">
        <title>Description of Hydrogenimonas sp. ISO32.</title>
        <authorList>
            <person name="Mino S."/>
            <person name="Fukazawa S."/>
            <person name="Sawabe T."/>
        </authorList>
    </citation>
    <scope>NUCLEOTIDE SEQUENCE [LARGE SCALE GENOMIC DNA]</scope>
    <source>
        <strain evidence="3 4">ISO32</strain>
    </source>
</reference>
<evidence type="ECO:0000259" key="2">
    <source>
        <dbReference type="Pfam" id="PF13490"/>
    </source>
</evidence>
<evidence type="ECO:0000256" key="1">
    <source>
        <dbReference type="SAM" id="Phobius"/>
    </source>
</evidence>